<dbReference type="AlphaFoldDB" id="A0A0G1EUB8"/>
<accession>A0A0G1EUB8</accession>
<name>A0A0G1EUB8_9BACT</name>
<evidence type="ECO:0000313" key="3">
    <source>
        <dbReference type="Proteomes" id="UP000034050"/>
    </source>
</evidence>
<feature type="transmembrane region" description="Helical" evidence="1">
    <location>
        <begin position="6"/>
        <end position="24"/>
    </location>
</feature>
<dbReference type="Proteomes" id="UP000034050">
    <property type="component" value="Unassembled WGS sequence"/>
</dbReference>
<organism evidence="2 3">
    <name type="scientific">Candidatus Gottesmanbacteria bacterium GW2011_GWB1_43_11</name>
    <dbReference type="NCBI Taxonomy" id="1618446"/>
    <lineage>
        <taxon>Bacteria</taxon>
        <taxon>Candidatus Gottesmaniibacteriota</taxon>
    </lineage>
</organism>
<evidence type="ECO:0000256" key="1">
    <source>
        <dbReference type="SAM" id="Phobius"/>
    </source>
</evidence>
<keyword evidence="1" id="KW-0812">Transmembrane</keyword>
<protein>
    <submittedName>
        <fullName evidence="2">Uncharacterized protein</fullName>
    </submittedName>
</protein>
<dbReference type="EMBL" id="LCFD01000008">
    <property type="protein sequence ID" value="KKS86631.1"/>
    <property type="molecule type" value="Genomic_DNA"/>
</dbReference>
<evidence type="ECO:0000313" key="2">
    <source>
        <dbReference type="EMBL" id="KKS86631.1"/>
    </source>
</evidence>
<keyword evidence="1" id="KW-0472">Membrane</keyword>
<proteinExistence type="predicted"/>
<dbReference type="STRING" id="1618446.UV61_C0008G0084"/>
<reference evidence="2 3" key="1">
    <citation type="journal article" date="2015" name="Nature">
        <title>rRNA introns, odd ribosomes, and small enigmatic genomes across a large radiation of phyla.</title>
        <authorList>
            <person name="Brown C.T."/>
            <person name="Hug L.A."/>
            <person name="Thomas B.C."/>
            <person name="Sharon I."/>
            <person name="Castelle C.J."/>
            <person name="Singh A."/>
            <person name="Wilkins M.J."/>
            <person name="Williams K.H."/>
            <person name="Banfield J.F."/>
        </authorList>
    </citation>
    <scope>NUCLEOTIDE SEQUENCE [LARGE SCALE GENOMIC DNA]</scope>
</reference>
<gene>
    <name evidence="2" type="ORF">UV61_C0008G0084</name>
</gene>
<sequence length="241" mass="26897">MKFLPVSIITLLAVAVIFLLINTFDIKLKDGQAQASPKTEKLGSSLLKDIEAYKKKMEASPMVAGTKTRLPQATSQIANLVELCEADAASFKADAKLKWNVKIKEEVNKYNDPVMKAAFENLMQSNYDQYEANINLMASSQKTWCIEHNRNYSGYVAPDAKIALPNYPSGSPLSECMKKSNCTYGCSVPDYDVEYVLNTIATHKRELEISIAAGGYQQEIWEEALNTDFARYESYCGKISN</sequence>
<keyword evidence="1" id="KW-1133">Transmembrane helix</keyword>
<comment type="caution">
    <text evidence="2">The sequence shown here is derived from an EMBL/GenBank/DDBJ whole genome shotgun (WGS) entry which is preliminary data.</text>
</comment>